<keyword evidence="3" id="KW-0804">Transcription</keyword>
<dbReference type="InterPro" id="IPR011711">
    <property type="entry name" value="GntR_C"/>
</dbReference>
<keyword evidence="6" id="KW-1185">Reference proteome</keyword>
<dbReference type="Pfam" id="PF00392">
    <property type="entry name" value="GntR"/>
    <property type="match status" value="1"/>
</dbReference>
<dbReference type="SMART" id="SM00895">
    <property type="entry name" value="FCD"/>
    <property type="match status" value="1"/>
</dbReference>
<dbReference type="PANTHER" id="PTHR43537:SF47">
    <property type="entry name" value="REGULATORY PROTEIN GNTR HTH"/>
    <property type="match status" value="1"/>
</dbReference>
<dbReference type="CDD" id="cd07377">
    <property type="entry name" value="WHTH_GntR"/>
    <property type="match status" value="1"/>
</dbReference>
<comment type="caution">
    <text evidence="5">The sequence shown here is derived from an EMBL/GenBank/DDBJ whole genome shotgun (WGS) entry which is preliminary data.</text>
</comment>
<dbReference type="Gene3D" id="1.10.10.10">
    <property type="entry name" value="Winged helix-like DNA-binding domain superfamily/Winged helix DNA-binding domain"/>
    <property type="match status" value="1"/>
</dbReference>
<dbReference type="InterPro" id="IPR008920">
    <property type="entry name" value="TF_FadR/GntR_C"/>
</dbReference>
<protein>
    <submittedName>
        <fullName evidence="5">DNA-binding FadR family transcriptional regulator</fullName>
    </submittedName>
</protein>
<evidence type="ECO:0000256" key="3">
    <source>
        <dbReference type="ARBA" id="ARBA00023163"/>
    </source>
</evidence>
<dbReference type="PROSITE" id="PS50949">
    <property type="entry name" value="HTH_GNTR"/>
    <property type="match status" value="1"/>
</dbReference>
<dbReference type="GO" id="GO:0003677">
    <property type="term" value="F:DNA binding"/>
    <property type="evidence" value="ECO:0007669"/>
    <property type="project" value="UniProtKB-KW"/>
</dbReference>
<evidence type="ECO:0000313" key="6">
    <source>
        <dbReference type="Proteomes" id="UP000626697"/>
    </source>
</evidence>
<dbReference type="SMART" id="SM00345">
    <property type="entry name" value="HTH_GNTR"/>
    <property type="match status" value="1"/>
</dbReference>
<dbReference type="Gene3D" id="1.20.120.530">
    <property type="entry name" value="GntR ligand-binding domain-like"/>
    <property type="match status" value="1"/>
</dbReference>
<accession>A0ABR6CM40</accession>
<evidence type="ECO:0000256" key="1">
    <source>
        <dbReference type="ARBA" id="ARBA00023015"/>
    </source>
</evidence>
<dbReference type="EMBL" id="JACJHX010000003">
    <property type="protein sequence ID" value="MBA9026075.1"/>
    <property type="molecule type" value="Genomic_DNA"/>
</dbReference>
<evidence type="ECO:0000256" key="2">
    <source>
        <dbReference type="ARBA" id="ARBA00023125"/>
    </source>
</evidence>
<dbReference type="PANTHER" id="PTHR43537">
    <property type="entry name" value="TRANSCRIPTIONAL REGULATOR, GNTR FAMILY"/>
    <property type="match status" value="1"/>
</dbReference>
<evidence type="ECO:0000313" key="5">
    <source>
        <dbReference type="EMBL" id="MBA9026075.1"/>
    </source>
</evidence>
<organism evidence="5 6">
    <name type="scientific">Peribacillus huizhouensis</name>
    <dbReference type="NCBI Taxonomy" id="1501239"/>
    <lineage>
        <taxon>Bacteria</taxon>
        <taxon>Bacillati</taxon>
        <taxon>Bacillota</taxon>
        <taxon>Bacilli</taxon>
        <taxon>Bacillales</taxon>
        <taxon>Bacillaceae</taxon>
        <taxon>Peribacillus</taxon>
    </lineage>
</organism>
<evidence type="ECO:0000259" key="4">
    <source>
        <dbReference type="PROSITE" id="PS50949"/>
    </source>
</evidence>
<dbReference type="RefSeq" id="WP_182502021.1">
    <property type="nucleotide sequence ID" value="NZ_JACJHX010000003.1"/>
</dbReference>
<gene>
    <name evidence="5" type="ORF">HNP81_001360</name>
</gene>
<keyword evidence="1" id="KW-0805">Transcription regulation</keyword>
<dbReference type="SUPFAM" id="SSF46785">
    <property type="entry name" value="Winged helix' DNA-binding domain"/>
    <property type="match status" value="1"/>
</dbReference>
<dbReference type="SUPFAM" id="SSF48008">
    <property type="entry name" value="GntR ligand-binding domain-like"/>
    <property type="match status" value="1"/>
</dbReference>
<dbReference type="InterPro" id="IPR000524">
    <property type="entry name" value="Tscrpt_reg_HTH_GntR"/>
</dbReference>
<dbReference type="PRINTS" id="PR00035">
    <property type="entry name" value="HTHGNTR"/>
</dbReference>
<dbReference type="InterPro" id="IPR036388">
    <property type="entry name" value="WH-like_DNA-bd_sf"/>
</dbReference>
<name>A0ABR6CM40_9BACI</name>
<dbReference type="Proteomes" id="UP000626697">
    <property type="component" value="Unassembled WGS sequence"/>
</dbReference>
<dbReference type="InterPro" id="IPR036390">
    <property type="entry name" value="WH_DNA-bd_sf"/>
</dbReference>
<proteinExistence type="predicted"/>
<feature type="domain" description="HTH gntR-type" evidence="4">
    <location>
        <begin position="8"/>
        <end position="76"/>
    </location>
</feature>
<reference evidence="5 6" key="1">
    <citation type="submission" date="2020-08" db="EMBL/GenBank/DDBJ databases">
        <title>Genomic Encyclopedia of Type Strains, Phase IV (KMG-IV): sequencing the most valuable type-strain genomes for metagenomic binning, comparative biology and taxonomic classification.</title>
        <authorList>
            <person name="Goeker M."/>
        </authorList>
    </citation>
    <scope>NUCLEOTIDE SEQUENCE [LARGE SCALE GENOMIC DNA]</scope>
    <source>
        <strain evidence="5 6">DSM 105481</strain>
    </source>
</reference>
<sequence>MIKKTKRLTLVEQVAIQMEDLIEAGQWEVGSKIPAEPELMEKFDVSRNTLREAIRALVHAGLLETRQGIGTTVKSASTLGLALEKKIQKSDLMETLEVRLALEKEAAKLAAERRTMEDLNIIEECLTKCKEAATNKDSDYFINMDIEFHKSVVRATHNQMFIELYDHITDALQNSVHENMRARRQLEDEYAVHTDLYEAIRVQDGHAAVSCVDAYLRKAKDSLYTMMEGSN</sequence>
<keyword evidence="2 5" id="KW-0238">DNA-binding</keyword>
<dbReference type="Pfam" id="PF07729">
    <property type="entry name" value="FCD"/>
    <property type="match status" value="1"/>
</dbReference>